<evidence type="ECO:0000313" key="2">
    <source>
        <dbReference type="Proteomes" id="UP000176634"/>
    </source>
</evidence>
<gene>
    <name evidence="1" type="ORF">A2563_03350</name>
</gene>
<reference evidence="1 2" key="1">
    <citation type="journal article" date="2016" name="Nat. Commun.">
        <title>Thousands of microbial genomes shed light on interconnected biogeochemical processes in an aquifer system.</title>
        <authorList>
            <person name="Anantharaman K."/>
            <person name="Brown C.T."/>
            <person name="Hug L.A."/>
            <person name="Sharon I."/>
            <person name="Castelle C.J."/>
            <person name="Probst A.J."/>
            <person name="Thomas B.C."/>
            <person name="Singh A."/>
            <person name="Wilkins M.J."/>
            <person name="Karaoz U."/>
            <person name="Brodie E.L."/>
            <person name="Williams K.H."/>
            <person name="Hubbard S.S."/>
            <person name="Banfield J.F."/>
        </authorList>
    </citation>
    <scope>NUCLEOTIDE SEQUENCE [LARGE SCALE GENOMIC DNA]</scope>
</reference>
<comment type="caution">
    <text evidence="1">The sequence shown here is derived from an EMBL/GenBank/DDBJ whole genome shotgun (WGS) entry which is preliminary data.</text>
</comment>
<proteinExistence type="predicted"/>
<dbReference type="STRING" id="1798705.A2563_03350"/>
<name>A0A1F6P9Q4_9BACT</name>
<dbReference type="AlphaFoldDB" id="A0A1F6P9Q4"/>
<dbReference type="Proteomes" id="UP000176634">
    <property type="component" value="Unassembled WGS sequence"/>
</dbReference>
<organism evidence="1 2">
    <name type="scientific">Candidatus Magasanikbacteria bacterium RIFOXYD1_FULL_40_23</name>
    <dbReference type="NCBI Taxonomy" id="1798705"/>
    <lineage>
        <taxon>Bacteria</taxon>
        <taxon>Candidatus Magasanikiibacteriota</taxon>
    </lineage>
</organism>
<evidence type="ECO:0000313" key="1">
    <source>
        <dbReference type="EMBL" id="OGH92683.1"/>
    </source>
</evidence>
<accession>A0A1F6P9Q4</accession>
<dbReference type="EMBL" id="MFRA01000005">
    <property type="protein sequence ID" value="OGH92683.1"/>
    <property type="molecule type" value="Genomic_DNA"/>
</dbReference>
<sequence>MGVDHRGGGPERRNQQNYFDSANTFNEIINLISKAPEGSLKDSKGNEIDATIIVGVKRVFENKDLVGSDLINYITRNNGLREAVVRAMAPNFDMENNLNNVWVGLKAAEHQNNELKGVNGSGGKQLCLMTDSSGNPVDIGIYIQVLEQIMDFLKKNPTDKIPNENQYFAHFTSKYGLRGAIQRGVATLTGDTGRFTY</sequence>
<protein>
    <submittedName>
        <fullName evidence="1">Uncharacterized protein</fullName>
    </submittedName>
</protein>